<dbReference type="AlphaFoldDB" id="A0A814A2L2"/>
<gene>
    <name evidence="3" type="ORF">JYZ213_LOCUS10924</name>
</gene>
<evidence type="ECO:0000259" key="2">
    <source>
        <dbReference type="Pfam" id="PF00024"/>
    </source>
</evidence>
<evidence type="ECO:0000313" key="3">
    <source>
        <dbReference type="EMBL" id="CAF0908093.1"/>
    </source>
</evidence>
<feature type="domain" description="Apple" evidence="2">
    <location>
        <begin position="46"/>
        <end position="87"/>
    </location>
</feature>
<comment type="caution">
    <text evidence="3">The sequence shown here is derived from an EMBL/GenBank/DDBJ whole genome shotgun (WGS) entry which is preliminary data.</text>
</comment>
<sequence>MRNIIVLFMFIIIITQSISQDTRTLLLTKLNNIQYQCTDPGCSSSTTMLVSNLRACEIACLLNTNCRTLTFDQSNNQCELFTDIPSQYGSLISQGDFITLTAIDNIKLLAYSFPFSLVLAVTTAINGTTASMTTTLSLLTKTSSTTSSTSSTTSSTTTAAAIRDCVPGKFHTCSINDIFVLPDESTILSIVNINNAGPWSLPASYLEIMYRNGSTIKLSTEVIGDTTGQCTFGAQFIPYYNNNQGNAVVLMCSSFSFPGGDTLFFRFKIDVLTSVITPIGDPLIFHSENSFALFTSRPTTAANDVYFLLNSYPSGSNNYSVGVLNLDDFKFQTWSVVLPSQSPFFLNAHLGTFSNAAQVDQLLFSVGCGPHDASYTSEMLCTFKYSNEKEFTLVGMNSIPNAQTNRNLYLYAPNEQQWGITITGDSTNWTVSIMNTQFTAPTNSSSEVIYGATFNDADVILTYTISASISTLKDRCFYLATASTRNNLLVIQQLRFGEDFKTKPSKLVDSTAISNMPSMYTTTRLFLTKNYLFVSEELNIYRYAVEC</sequence>
<keyword evidence="1" id="KW-0732">Signal</keyword>
<name>A0A814A2L2_9BILA</name>
<proteinExistence type="predicted"/>
<organism evidence="3 4">
    <name type="scientific">Adineta steineri</name>
    <dbReference type="NCBI Taxonomy" id="433720"/>
    <lineage>
        <taxon>Eukaryota</taxon>
        <taxon>Metazoa</taxon>
        <taxon>Spiralia</taxon>
        <taxon>Gnathifera</taxon>
        <taxon>Rotifera</taxon>
        <taxon>Eurotatoria</taxon>
        <taxon>Bdelloidea</taxon>
        <taxon>Adinetida</taxon>
        <taxon>Adinetidae</taxon>
        <taxon>Adineta</taxon>
    </lineage>
</organism>
<dbReference type="InterPro" id="IPR003609">
    <property type="entry name" value="Pan_app"/>
</dbReference>
<dbReference type="EMBL" id="CAJNOG010000081">
    <property type="protein sequence ID" value="CAF0908093.1"/>
    <property type="molecule type" value="Genomic_DNA"/>
</dbReference>
<evidence type="ECO:0000256" key="1">
    <source>
        <dbReference type="SAM" id="SignalP"/>
    </source>
</evidence>
<protein>
    <recommendedName>
        <fullName evidence="2">Apple domain-containing protein</fullName>
    </recommendedName>
</protein>
<evidence type="ECO:0000313" key="4">
    <source>
        <dbReference type="Proteomes" id="UP000663845"/>
    </source>
</evidence>
<feature type="chain" id="PRO_5032681856" description="Apple domain-containing protein" evidence="1">
    <location>
        <begin position="20"/>
        <end position="547"/>
    </location>
</feature>
<reference evidence="3" key="1">
    <citation type="submission" date="2021-02" db="EMBL/GenBank/DDBJ databases">
        <authorList>
            <person name="Nowell W R."/>
        </authorList>
    </citation>
    <scope>NUCLEOTIDE SEQUENCE</scope>
</reference>
<dbReference type="Proteomes" id="UP000663845">
    <property type="component" value="Unassembled WGS sequence"/>
</dbReference>
<dbReference type="Pfam" id="PF00024">
    <property type="entry name" value="PAN_1"/>
    <property type="match status" value="1"/>
</dbReference>
<accession>A0A814A2L2</accession>
<feature type="signal peptide" evidence="1">
    <location>
        <begin position="1"/>
        <end position="19"/>
    </location>
</feature>